<sequence length="382" mass="40330">MKMFLLTMLACLAAAVCAGPSQSLGESKLLQAMRSTNALQQSNPARSIECFQYYSEVFDQLLQQYEEQYQACENASETQLATLDWLYESKLSGLSNNAQSACQLIQNCDNLTDTASALACYAQVGTEDAKVMYNISGSASQYNGEFNQKKQVIEYQLEECSNEARRAYEVDTEQTYVRLQACLMGTEPVPSTTTVGTSASPVTTTTTPVPSTAGSSTADTSSSPVITTTTPVPSTTARSSKVPKTTTTTTDIPVTTTTTGAYTTSSIPVSKSTTIATTSTSRRPISSIRPTTAPVPLTTTPESVTKTTDFTSTPTSSSTPSSSSSSHTTPPVPLDSTTASLISTTLPVPLSMTSALATVKPTASAAPSLSSDLKKLLHSLLH</sequence>
<dbReference type="RefSeq" id="XP_017868853.1">
    <property type="nucleotide sequence ID" value="XM_018013364.1"/>
</dbReference>
<keyword evidence="4" id="KW-1185">Reference proteome</keyword>
<evidence type="ECO:0000313" key="4">
    <source>
        <dbReference type="Proteomes" id="UP000694904"/>
    </source>
</evidence>
<name>A0ABM1PNR7_DROAR</name>
<feature type="region of interest" description="Disordered" evidence="1">
    <location>
        <begin position="190"/>
        <end position="252"/>
    </location>
</feature>
<proteinExistence type="predicted"/>
<evidence type="ECO:0000259" key="3">
    <source>
        <dbReference type="Pfam" id="PF05267"/>
    </source>
</evidence>
<feature type="region of interest" description="Disordered" evidence="1">
    <location>
        <begin position="270"/>
        <end position="337"/>
    </location>
</feature>
<feature type="chain" id="PRO_5046296659" evidence="2">
    <location>
        <begin position="19"/>
        <end position="382"/>
    </location>
</feature>
<reference evidence="5" key="3">
    <citation type="submission" date="2025-08" db="UniProtKB">
        <authorList>
            <consortium name="RefSeq"/>
        </authorList>
    </citation>
    <scope>IDENTIFICATION</scope>
    <source>
        <tissue evidence="5">Whole organism</tissue>
    </source>
</reference>
<keyword evidence="2" id="KW-0732">Signal</keyword>
<organism evidence="4 5">
    <name type="scientific">Drosophila arizonae</name>
    <name type="common">Fruit fly</name>
    <dbReference type="NCBI Taxonomy" id="7263"/>
    <lineage>
        <taxon>Eukaryota</taxon>
        <taxon>Metazoa</taxon>
        <taxon>Ecdysozoa</taxon>
        <taxon>Arthropoda</taxon>
        <taxon>Hexapoda</taxon>
        <taxon>Insecta</taxon>
        <taxon>Pterygota</taxon>
        <taxon>Neoptera</taxon>
        <taxon>Endopterygota</taxon>
        <taxon>Diptera</taxon>
        <taxon>Brachycera</taxon>
        <taxon>Muscomorpha</taxon>
        <taxon>Ephydroidea</taxon>
        <taxon>Drosophilidae</taxon>
        <taxon>Drosophila</taxon>
    </lineage>
</organism>
<feature type="compositionally biased region" description="Low complexity" evidence="1">
    <location>
        <begin position="190"/>
        <end position="236"/>
    </location>
</feature>
<reference evidence="4" key="1">
    <citation type="journal article" date="1997" name="Nucleic Acids Res.">
        <title>tRNAscan-SE: a program for improved detection of transfer RNA genes in genomic sequence.</title>
        <authorList>
            <person name="Lowe T.M."/>
            <person name="Eddy S.R."/>
        </authorList>
    </citation>
    <scope>NUCLEOTIDE SEQUENCE [LARGE SCALE GENOMIC DNA]</scope>
</reference>
<evidence type="ECO:0000313" key="5">
    <source>
        <dbReference type="RefSeq" id="XP_017868853.1"/>
    </source>
</evidence>
<gene>
    <name evidence="5" type="primary">LOC108617547</name>
</gene>
<reference evidence="4" key="2">
    <citation type="journal article" date="2016" name="G3 (Bethesda)">
        <title>Genome Evolution in Three Species of Cactophilic Drosophila.</title>
        <authorList>
            <person name="Sanchez-Flores A."/>
            <person name="Penazola F."/>
            <person name="Carpinteyro-Ponce J."/>
            <person name="Nazario-Yepiz N."/>
            <person name="Abreu-Goodger C."/>
            <person name="Machado C.A."/>
            <person name="Markow T.A."/>
        </authorList>
    </citation>
    <scope>NUCLEOTIDE SEQUENCE [LARGE SCALE GENOMIC DNA]</scope>
</reference>
<accession>A0ABM1PNR7</accession>
<dbReference type="Pfam" id="PF05267">
    <property type="entry name" value="DUF725"/>
    <property type="match status" value="1"/>
</dbReference>
<feature type="compositionally biased region" description="Low complexity" evidence="1">
    <location>
        <begin position="272"/>
        <end position="329"/>
    </location>
</feature>
<dbReference type="Proteomes" id="UP000694904">
    <property type="component" value="Chromosome 5"/>
</dbReference>
<feature type="domain" description="Protein TsetseEP" evidence="3">
    <location>
        <begin position="47"/>
        <end position="166"/>
    </location>
</feature>
<evidence type="ECO:0000256" key="1">
    <source>
        <dbReference type="SAM" id="MobiDB-lite"/>
    </source>
</evidence>
<evidence type="ECO:0000256" key="2">
    <source>
        <dbReference type="SAM" id="SignalP"/>
    </source>
</evidence>
<feature type="signal peptide" evidence="2">
    <location>
        <begin position="1"/>
        <end position="18"/>
    </location>
</feature>
<dbReference type="GeneID" id="108617547"/>
<dbReference type="InterPro" id="IPR007931">
    <property type="entry name" value="TsetseEP"/>
</dbReference>
<protein>
    <submittedName>
        <fullName evidence="5">Uncharacterized protein PB18E9.04c</fullName>
    </submittedName>
</protein>